<feature type="region of interest" description="Disordered" evidence="1">
    <location>
        <begin position="793"/>
        <end position="853"/>
    </location>
</feature>
<name>A0A0L0DKP9_THETB</name>
<feature type="compositionally biased region" description="Basic residues" evidence="1">
    <location>
        <begin position="797"/>
        <end position="815"/>
    </location>
</feature>
<dbReference type="Proteomes" id="UP000054408">
    <property type="component" value="Unassembled WGS sequence"/>
</dbReference>
<reference evidence="4 5" key="1">
    <citation type="submission" date="2010-05" db="EMBL/GenBank/DDBJ databases">
        <title>The Genome Sequence of Thecamonas trahens ATCC 50062.</title>
        <authorList>
            <consortium name="The Broad Institute Genome Sequencing Platform"/>
            <person name="Russ C."/>
            <person name="Cuomo C."/>
            <person name="Shea T."/>
            <person name="Young S.K."/>
            <person name="Zeng Q."/>
            <person name="Koehrsen M."/>
            <person name="Haas B."/>
            <person name="Borodovsky M."/>
            <person name="Guigo R."/>
            <person name="Alvarado L."/>
            <person name="Berlin A."/>
            <person name="Bochicchio J."/>
            <person name="Borenstein D."/>
            <person name="Chapman S."/>
            <person name="Chen Z."/>
            <person name="Freedman E."/>
            <person name="Gellesch M."/>
            <person name="Goldberg J."/>
            <person name="Griggs A."/>
            <person name="Gujja S."/>
            <person name="Heilman E."/>
            <person name="Heiman D."/>
            <person name="Hepburn T."/>
            <person name="Howarth C."/>
            <person name="Jen D."/>
            <person name="Larson L."/>
            <person name="Mehta T."/>
            <person name="Park D."/>
            <person name="Pearson M."/>
            <person name="Roberts A."/>
            <person name="Saif S."/>
            <person name="Shenoy N."/>
            <person name="Sisk P."/>
            <person name="Stolte C."/>
            <person name="Sykes S."/>
            <person name="Thomson T."/>
            <person name="Walk T."/>
            <person name="White J."/>
            <person name="Yandava C."/>
            <person name="Burger G."/>
            <person name="Gray M.W."/>
            <person name="Holland P.W.H."/>
            <person name="King N."/>
            <person name="Lang F.B.F."/>
            <person name="Roger A.J."/>
            <person name="Ruiz-Trillo I."/>
            <person name="Lander E."/>
            <person name="Nusbaum C."/>
        </authorList>
    </citation>
    <scope>NUCLEOTIDE SEQUENCE [LARGE SCALE GENOMIC DNA]</scope>
    <source>
        <strain evidence="4 5">ATCC 50062</strain>
    </source>
</reference>
<gene>
    <name evidence="4" type="ORF">AMSG_08474</name>
</gene>
<feature type="domain" description="Treslin STD" evidence="3">
    <location>
        <begin position="594"/>
        <end position="701"/>
    </location>
</feature>
<keyword evidence="5" id="KW-1185">Reference proteome</keyword>
<dbReference type="RefSeq" id="XP_013755170.1">
    <property type="nucleotide sequence ID" value="XM_013899716.1"/>
</dbReference>
<dbReference type="OrthoDB" id="5812172at2759"/>
<feature type="compositionally biased region" description="Low complexity" evidence="1">
    <location>
        <begin position="1019"/>
        <end position="1033"/>
    </location>
</feature>
<feature type="signal peptide" evidence="2">
    <location>
        <begin position="1"/>
        <end position="23"/>
    </location>
</feature>
<feature type="compositionally biased region" description="Basic residues" evidence="1">
    <location>
        <begin position="825"/>
        <end position="837"/>
    </location>
</feature>
<feature type="compositionally biased region" description="Low complexity" evidence="1">
    <location>
        <begin position="840"/>
        <end position="853"/>
    </location>
</feature>
<sequence>MSGTSFPHCVVLLLDVAPLLTQSTSPDTWTASASRSLHTLLATAAGAEPPALSARPPTFALRCFSSAHSSSSTLKVRLQSLSPTSLAELDALLDSIVALCADGGGRLAKAPADEVPAAGGLPLVASALRSAAAVATQRRKVLPPIVVIQRALTQLLADVAWSHVVLSSDTATRKVIYLLSPAPASEADMVAFATGRRPAPVRDTSSKGSCPNDDELAGSALFKTMINEARGASALSAASREAVDPVVLADAVELMSTGFGSARRGLGKSLADAGIACHWIDTGEEKPGPSVASRLARLMASIGGAVVHHTHLAPRAGVPALPDSVRIPALLRGPSGKTAQLSLTSRNGLATQATLTHLYPGCVSPMALASDELVASATFPLAAFPRSFVLMPHQVYALTAVEPGAIATDQLTLFDVFNVGEMVVVPLAPTSGIGFLIEPSCAIGDDAMTAQSGPPGLEFQRWMVEPWVNEHALVASPNSELCARAAAVARAAEDERPLDRDAAASDAVRKQFLLRYERLLYEDRLAAQTSADAAVAPRQDAAGGSEVSVEHKGELDPHSAYLMAVDEGERPVTWFTSHWMGEALGNSAGPAEYAELTELVRSSVLVTTQELVQHYSDRTRKQRKIREAQIQIVLRLHLGSFNPHVSRDDPLPADQLDELADMLGAISFLLIFPDKRPWEAFIALLCERYGALLPRTLHALFREDAYFRESLAHTLPATSASARASLVSSVATAADARMAGDKRLATIRLASGRREHGSDVPASAYPSSIPMEALNRFTLGLGNMNRLFREVVVPTKGKNKSKSKAKSKAKVKARAKNKDKDRGKGKGKAKAKAKRRTDRAAAAEAEAAAASAKAPSLAVEANRLLAAGRHSSTSASLAQARALAPMVVAVPESPPKRPRRRLSAAGVGDVGSSGNDGLDLLSATSDASSGGRRAGIQGIGKRRRDDEAQAANLAPPVVAGYIVRQPPTAPVAPRGSSRVLFIPESPIKKRRKGNAPKLGRETRLSQEAAGCGPTPIPSQPLSSSSGSVSASPP</sequence>
<feature type="region of interest" description="Disordered" evidence="1">
    <location>
        <begin position="982"/>
        <end position="1033"/>
    </location>
</feature>
<feature type="compositionally biased region" description="Low complexity" evidence="1">
    <location>
        <begin position="903"/>
        <end position="931"/>
    </location>
</feature>
<evidence type="ECO:0000313" key="5">
    <source>
        <dbReference type="Proteomes" id="UP000054408"/>
    </source>
</evidence>
<feature type="region of interest" description="Disordered" evidence="1">
    <location>
        <begin position="889"/>
        <end position="948"/>
    </location>
</feature>
<accession>A0A0L0DKP9</accession>
<dbReference type="AlphaFoldDB" id="A0A0L0DKP9"/>
<proteinExistence type="predicted"/>
<evidence type="ECO:0000256" key="2">
    <source>
        <dbReference type="SAM" id="SignalP"/>
    </source>
</evidence>
<dbReference type="EMBL" id="GL349474">
    <property type="protein sequence ID" value="KNC52611.1"/>
    <property type="molecule type" value="Genomic_DNA"/>
</dbReference>
<feature type="chain" id="PRO_5005537526" description="Treslin STD domain-containing protein" evidence="2">
    <location>
        <begin position="24"/>
        <end position="1033"/>
    </location>
</feature>
<evidence type="ECO:0000259" key="3">
    <source>
        <dbReference type="Pfam" id="PF21855"/>
    </source>
</evidence>
<dbReference type="Pfam" id="PF21855">
    <property type="entry name" value="Treslin_STD"/>
    <property type="match status" value="1"/>
</dbReference>
<dbReference type="InterPro" id="IPR053920">
    <property type="entry name" value="Treslin_STD"/>
</dbReference>
<dbReference type="GeneID" id="25567165"/>
<evidence type="ECO:0000256" key="1">
    <source>
        <dbReference type="SAM" id="MobiDB-lite"/>
    </source>
</evidence>
<protein>
    <recommendedName>
        <fullName evidence="3">Treslin STD domain-containing protein</fullName>
    </recommendedName>
</protein>
<keyword evidence="2" id="KW-0732">Signal</keyword>
<organism evidence="4 5">
    <name type="scientific">Thecamonas trahens ATCC 50062</name>
    <dbReference type="NCBI Taxonomy" id="461836"/>
    <lineage>
        <taxon>Eukaryota</taxon>
        <taxon>Apusozoa</taxon>
        <taxon>Apusomonadida</taxon>
        <taxon>Apusomonadidae</taxon>
        <taxon>Thecamonas</taxon>
    </lineage>
</organism>
<evidence type="ECO:0000313" key="4">
    <source>
        <dbReference type="EMBL" id="KNC52611.1"/>
    </source>
</evidence>